<gene>
    <name evidence="1" type="ORF">ACI1P1_04645</name>
</gene>
<keyword evidence="2" id="KW-1185">Reference proteome</keyword>
<dbReference type="EMBL" id="JBJURJ010000003">
    <property type="protein sequence ID" value="MFM9327586.1"/>
    <property type="molecule type" value="Genomic_DNA"/>
</dbReference>
<evidence type="ECO:0000313" key="1">
    <source>
        <dbReference type="EMBL" id="MFM9327586.1"/>
    </source>
</evidence>
<comment type="caution">
    <text evidence="1">The sequence shown here is derived from an EMBL/GenBank/DDBJ whole genome shotgun (WGS) entry which is preliminary data.</text>
</comment>
<proteinExistence type="predicted"/>
<name>A0ACC7NV62_9BACL</name>
<dbReference type="Proteomes" id="UP001631969">
    <property type="component" value="Unassembled WGS sequence"/>
</dbReference>
<organism evidence="1 2">
    <name type="scientific">Paenibacillus mesotrionivorans</name>
    <dbReference type="NCBI Taxonomy" id="3160968"/>
    <lineage>
        <taxon>Bacteria</taxon>
        <taxon>Bacillati</taxon>
        <taxon>Bacillota</taxon>
        <taxon>Bacilli</taxon>
        <taxon>Bacillales</taxon>
        <taxon>Paenibacillaceae</taxon>
        <taxon>Paenibacillus</taxon>
    </lineage>
</organism>
<evidence type="ECO:0000313" key="2">
    <source>
        <dbReference type="Proteomes" id="UP001631969"/>
    </source>
</evidence>
<sequence length="257" mass="27202">MSDGRLVSLVQRTGMLVLWISLITCLLPNSNTGNILQEMGMDASAASLGEAKAEAAHLSAAGPTRSPAAATQTEHTSQQAGAAAGSTVTEQNEAALVKEVLGRIRSSHLENVDPDHIEMVEVVATGYTAGKESTGKSPGHPEYGITYSGVKVRKDDFSTIAADPAIFPIGTIMYIPGYGFGVVADTGGAIKGHKIDLYFVTKQQVYEQWGKRQVKVLVLRKGSGRVTEAMMNDLNNAADAIPVEKSFDLLAGLGRKE</sequence>
<accession>A0ACC7NV62</accession>
<protein>
    <submittedName>
        <fullName evidence="1">3D domain-containing protein</fullName>
    </submittedName>
</protein>
<reference evidence="1" key="1">
    <citation type="submission" date="2024-12" db="EMBL/GenBank/DDBJ databases">
        <authorList>
            <person name="Wu N."/>
        </authorList>
    </citation>
    <scope>NUCLEOTIDE SEQUENCE</scope>
    <source>
        <strain evidence="1">P15</strain>
    </source>
</reference>